<feature type="domain" description="Cyclin N-terminal" evidence="2">
    <location>
        <begin position="581"/>
        <end position="641"/>
    </location>
</feature>
<dbReference type="PANTHER" id="PTHR22896">
    <property type="entry name" value="CDK5 AND ABL1 ENZYME SUBSTRATE 1"/>
    <property type="match status" value="1"/>
</dbReference>
<reference evidence="3 4" key="1">
    <citation type="submission" date="2024-10" db="EMBL/GenBank/DDBJ databases">
        <title>Updated reference genomes for cyclostephanoid diatoms.</title>
        <authorList>
            <person name="Roberts W.R."/>
            <person name="Alverson A.J."/>
        </authorList>
    </citation>
    <scope>NUCLEOTIDE SEQUENCE [LARGE SCALE GENOMIC DNA]</scope>
    <source>
        <strain evidence="3 4">AJA010-31</strain>
    </source>
</reference>
<sequence length="893" mass="99985">MEIRSKSSPSRPPRSNSFTSSTAPIITLATPPAIKPTSRARAYRIPNTDAVGDAGKGVVGAAGPDSFLWATREIAAFDFLMNVPLCAERDIVRAGLSGERWHRHHSEHYQIPTKQNPSDVELGVLHESSETNYGIPPAAATPLPTHRWSSFNISRNPSIEDDSTITLSTVHSMSEKGGSTSGLADSTGGAVTAATSVGGRWWDKLISKDKRFFSAVNQQQARREQLEMEERELEHPNDYKEAVVSKQIASTPTNALKASVGAVGIPGRRLDGRDAVHLDIPKEFRTRPLPIRSVARHAAVREWEMKVAWHGVPEESIKPPYNSHQGDKKALLDARVFFSAKKSYPMAVFSCIKYEPQKEEAARRRKKLEELGGGGTQFVLPERDWRGSSYRALLPQKPEKKHKVFNRLTGSTPLSEKRTQKTPSSSNETSDEDDSNDEELSTSSSDESLDGYTPGFLDDPDMRQGRHRNVMVGDKITGPIISSTIQFVKPSVLKSELNKQFRERFDQWEPPKSARKFIGAKVIDGVYTLIDPTETVQEDRDQNEKRRPRAGSIGERETIRMPPSLTLSKIRSLKQQALVACVASQIELSTLALACVYFERLCLDCRVDKSNRRLSFAACLFLAAKVNESNTMIAFDNDAETKSWVKPSKKSGKIFESLIVFFTHDWSISLKQLYAAEWIVFTALGFSLKSTLSQVAFHFKRLLKVLEWDARSYLGEEMYAQWQDSLLDESRRKERMKARRELRMKANERKLLKLQRKLHAEGSHRRASTSSDSQGYRRHSIDTMQSTPGTPKQETSPSSAKIDSPVVVKGILSRLSRPKMSTQHSHGEDLDRLPKHEKKLTWARHSHSTPNLKALVTSTTEAKVTASGIPDIPEGELSPHSKDDTEMDCVHLV</sequence>
<feature type="region of interest" description="Disordered" evidence="1">
    <location>
        <begin position="755"/>
        <end position="834"/>
    </location>
</feature>
<evidence type="ECO:0000313" key="3">
    <source>
        <dbReference type="EMBL" id="KAL3792757.1"/>
    </source>
</evidence>
<feature type="compositionally biased region" description="Acidic residues" evidence="1">
    <location>
        <begin position="429"/>
        <end position="440"/>
    </location>
</feature>
<name>A0ABD3PYC7_9STRA</name>
<organism evidence="3 4">
    <name type="scientific">Cyclotella atomus</name>
    <dbReference type="NCBI Taxonomy" id="382360"/>
    <lineage>
        <taxon>Eukaryota</taxon>
        <taxon>Sar</taxon>
        <taxon>Stramenopiles</taxon>
        <taxon>Ochrophyta</taxon>
        <taxon>Bacillariophyta</taxon>
        <taxon>Coscinodiscophyceae</taxon>
        <taxon>Thalassiosirophycidae</taxon>
        <taxon>Stephanodiscales</taxon>
        <taxon>Stephanodiscaceae</taxon>
        <taxon>Cyclotella</taxon>
    </lineage>
</organism>
<dbReference type="Gene3D" id="1.10.472.10">
    <property type="entry name" value="Cyclin-like"/>
    <property type="match status" value="1"/>
</dbReference>
<dbReference type="Proteomes" id="UP001530400">
    <property type="component" value="Unassembled WGS sequence"/>
</dbReference>
<dbReference type="SUPFAM" id="SSF47954">
    <property type="entry name" value="Cyclin-like"/>
    <property type="match status" value="1"/>
</dbReference>
<keyword evidence="4" id="KW-1185">Reference proteome</keyword>
<dbReference type="Pfam" id="PF00134">
    <property type="entry name" value="Cyclin_N"/>
    <property type="match status" value="1"/>
</dbReference>
<dbReference type="PANTHER" id="PTHR22896:SF0">
    <property type="entry name" value="CYCLIN N-TERMINAL DOMAIN-CONTAINING PROTEIN"/>
    <property type="match status" value="1"/>
</dbReference>
<evidence type="ECO:0000313" key="4">
    <source>
        <dbReference type="Proteomes" id="UP001530400"/>
    </source>
</evidence>
<feature type="region of interest" description="Disordered" evidence="1">
    <location>
        <begin position="401"/>
        <end position="464"/>
    </location>
</feature>
<gene>
    <name evidence="3" type="ORF">ACHAWO_002362</name>
</gene>
<evidence type="ECO:0000256" key="1">
    <source>
        <dbReference type="SAM" id="MobiDB-lite"/>
    </source>
</evidence>
<feature type="region of interest" description="Disordered" evidence="1">
    <location>
        <begin position="533"/>
        <end position="557"/>
    </location>
</feature>
<protein>
    <recommendedName>
        <fullName evidence="2">Cyclin N-terminal domain-containing protein</fullName>
    </recommendedName>
</protein>
<dbReference type="EMBL" id="JALLPJ020000421">
    <property type="protein sequence ID" value="KAL3792757.1"/>
    <property type="molecule type" value="Genomic_DNA"/>
</dbReference>
<dbReference type="InterPro" id="IPR006671">
    <property type="entry name" value="Cyclin_N"/>
</dbReference>
<dbReference type="CDD" id="cd20556">
    <property type="entry name" value="CYCLIN_CABLES"/>
    <property type="match status" value="1"/>
</dbReference>
<dbReference type="InterPro" id="IPR036915">
    <property type="entry name" value="Cyclin-like_sf"/>
</dbReference>
<feature type="region of interest" description="Disordered" evidence="1">
    <location>
        <begin position="1"/>
        <end position="31"/>
    </location>
</feature>
<feature type="compositionally biased region" description="Basic and acidic residues" evidence="1">
    <location>
        <begin position="825"/>
        <end position="834"/>
    </location>
</feature>
<proteinExistence type="predicted"/>
<dbReference type="AlphaFoldDB" id="A0ABD3PYC7"/>
<feature type="compositionally biased region" description="Polar residues" evidence="1">
    <location>
        <begin position="782"/>
        <end position="801"/>
    </location>
</feature>
<accession>A0ABD3PYC7</accession>
<comment type="caution">
    <text evidence="3">The sequence shown here is derived from an EMBL/GenBank/DDBJ whole genome shotgun (WGS) entry which is preliminary data.</text>
</comment>
<evidence type="ECO:0000259" key="2">
    <source>
        <dbReference type="Pfam" id="PF00134"/>
    </source>
</evidence>
<dbReference type="InterPro" id="IPR012388">
    <property type="entry name" value="CABLES1/2"/>
</dbReference>
<feature type="compositionally biased region" description="Low complexity" evidence="1">
    <location>
        <begin position="1"/>
        <end position="21"/>
    </location>
</feature>
<feature type="region of interest" description="Disordered" evidence="1">
    <location>
        <begin position="863"/>
        <end position="893"/>
    </location>
</feature>